<name>A0ACC0Q6S7_RHOML</name>
<keyword evidence="2" id="KW-1185">Reference proteome</keyword>
<dbReference type="Proteomes" id="UP001062846">
    <property type="component" value="Chromosome 1"/>
</dbReference>
<reference evidence="1" key="1">
    <citation type="submission" date="2022-02" db="EMBL/GenBank/DDBJ databases">
        <title>Plant Genome Project.</title>
        <authorList>
            <person name="Zhang R.-G."/>
        </authorList>
    </citation>
    <scope>NUCLEOTIDE SEQUENCE</scope>
    <source>
        <strain evidence="1">AT1</strain>
    </source>
</reference>
<sequence>MVQIETEHDAQEGAIPITQEELSVKGLKARSGYVKGLGIRPSSSIRTRNGEYVTHFEGKVQEQAEKIQEQAEGIEAANNKIDELALAKEEQEKTLASVWHFLNNKDSPVNNLLVSTSCFPYLYS</sequence>
<accession>A0ACC0Q6S7</accession>
<dbReference type="EMBL" id="CM046388">
    <property type="protein sequence ID" value="KAI8572438.1"/>
    <property type="molecule type" value="Genomic_DNA"/>
</dbReference>
<evidence type="ECO:0000313" key="1">
    <source>
        <dbReference type="EMBL" id="KAI8572438.1"/>
    </source>
</evidence>
<organism evidence="1 2">
    <name type="scientific">Rhododendron molle</name>
    <name type="common">Chinese azalea</name>
    <name type="synonym">Azalea mollis</name>
    <dbReference type="NCBI Taxonomy" id="49168"/>
    <lineage>
        <taxon>Eukaryota</taxon>
        <taxon>Viridiplantae</taxon>
        <taxon>Streptophyta</taxon>
        <taxon>Embryophyta</taxon>
        <taxon>Tracheophyta</taxon>
        <taxon>Spermatophyta</taxon>
        <taxon>Magnoliopsida</taxon>
        <taxon>eudicotyledons</taxon>
        <taxon>Gunneridae</taxon>
        <taxon>Pentapetalae</taxon>
        <taxon>asterids</taxon>
        <taxon>Ericales</taxon>
        <taxon>Ericaceae</taxon>
        <taxon>Ericoideae</taxon>
        <taxon>Rhodoreae</taxon>
        <taxon>Rhododendron</taxon>
    </lineage>
</organism>
<comment type="caution">
    <text evidence="1">The sequence shown here is derived from an EMBL/GenBank/DDBJ whole genome shotgun (WGS) entry which is preliminary data.</text>
</comment>
<evidence type="ECO:0000313" key="2">
    <source>
        <dbReference type="Proteomes" id="UP001062846"/>
    </source>
</evidence>
<protein>
    <submittedName>
        <fullName evidence="1">Uncharacterized protein</fullName>
    </submittedName>
</protein>
<gene>
    <name evidence="1" type="ORF">RHMOL_Rhmol01G0198500</name>
</gene>
<proteinExistence type="predicted"/>